<comment type="catalytic activity">
    <reaction evidence="15">
        <text>Couples ATP hydrolysis with the unwinding of duplex DNA by translocating in the 3'-5' direction.</text>
        <dbReference type="EC" id="5.6.2.4"/>
    </reaction>
</comment>
<dbReference type="NCBIfam" id="TIGR01389">
    <property type="entry name" value="recQ"/>
    <property type="match status" value="1"/>
</dbReference>
<evidence type="ECO:0000256" key="7">
    <source>
        <dbReference type="ARBA" id="ARBA00022801"/>
    </source>
</evidence>
<dbReference type="Pfam" id="PF16124">
    <property type="entry name" value="RecQ_Zn_bind"/>
    <property type="match status" value="1"/>
</dbReference>
<dbReference type="GO" id="GO:0006281">
    <property type="term" value="P:DNA repair"/>
    <property type="evidence" value="ECO:0007669"/>
    <property type="project" value="UniProtKB-KW"/>
</dbReference>
<dbReference type="Gene3D" id="3.40.50.300">
    <property type="entry name" value="P-loop containing nucleotide triphosphate hydrolases"/>
    <property type="match status" value="2"/>
</dbReference>
<evidence type="ECO:0000256" key="4">
    <source>
        <dbReference type="ARBA" id="ARBA00022723"/>
    </source>
</evidence>
<evidence type="ECO:0000256" key="9">
    <source>
        <dbReference type="ARBA" id="ARBA00022833"/>
    </source>
</evidence>
<dbReference type="InterPro" id="IPR036388">
    <property type="entry name" value="WH-like_DNA-bd_sf"/>
</dbReference>
<dbReference type="SUPFAM" id="SSF52540">
    <property type="entry name" value="P-loop containing nucleoside triphosphate hydrolases"/>
    <property type="match status" value="1"/>
</dbReference>
<dbReference type="OrthoDB" id="9760034at2"/>
<evidence type="ECO:0000256" key="1">
    <source>
        <dbReference type="ARBA" id="ARBA00001946"/>
    </source>
</evidence>
<dbReference type="InterPro" id="IPR014001">
    <property type="entry name" value="Helicase_ATP-bd"/>
</dbReference>
<dbReference type="PROSITE" id="PS51192">
    <property type="entry name" value="HELICASE_ATP_BIND_1"/>
    <property type="match status" value="1"/>
</dbReference>
<dbReference type="GO" id="GO:0043138">
    <property type="term" value="F:3'-5' DNA helicase activity"/>
    <property type="evidence" value="ECO:0007669"/>
    <property type="project" value="UniProtKB-EC"/>
</dbReference>
<dbReference type="Proteomes" id="UP000430021">
    <property type="component" value="Unassembled WGS sequence"/>
</dbReference>
<dbReference type="CDD" id="cd17920">
    <property type="entry name" value="DEXHc_RecQ"/>
    <property type="match status" value="1"/>
</dbReference>
<evidence type="ECO:0000256" key="16">
    <source>
        <dbReference type="NCBIfam" id="TIGR01389"/>
    </source>
</evidence>
<dbReference type="InterPro" id="IPR032284">
    <property type="entry name" value="RecQ_Zn-bd"/>
</dbReference>
<dbReference type="GO" id="GO:0005737">
    <property type="term" value="C:cytoplasm"/>
    <property type="evidence" value="ECO:0007669"/>
    <property type="project" value="TreeGrafter"/>
</dbReference>
<reference evidence="22 23" key="1">
    <citation type="submission" date="2019-12" db="EMBL/GenBank/DDBJ databases">
        <title>Genomic-based taxomic classification of the family Erythrobacteraceae.</title>
        <authorList>
            <person name="Xu L."/>
        </authorList>
    </citation>
    <scope>NUCLEOTIDE SEQUENCE [LARGE SCALE GENOMIC DNA]</scope>
    <source>
        <strain evidence="22 23">JCM 10282</strain>
    </source>
</reference>
<comment type="caution">
    <text evidence="22">The sequence shown here is derived from an EMBL/GenBank/DDBJ whole genome shotgun (WGS) entry which is preliminary data.</text>
</comment>
<evidence type="ECO:0000313" key="21">
    <source>
        <dbReference type="EMBL" id="MBB3775126.1"/>
    </source>
</evidence>
<evidence type="ECO:0000256" key="5">
    <source>
        <dbReference type="ARBA" id="ARBA00022741"/>
    </source>
</evidence>
<keyword evidence="11" id="KW-0238">DNA-binding</keyword>
<dbReference type="PANTHER" id="PTHR13710">
    <property type="entry name" value="DNA HELICASE RECQ FAMILY MEMBER"/>
    <property type="match status" value="1"/>
</dbReference>
<dbReference type="Pfam" id="PF09382">
    <property type="entry name" value="RQC"/>
    <property type="match status" value="1"/>
</dbReference>
<protein>
    <recommendedName>
        <fullName evidence="16">DNA helicase RecQ</fullName>
        <ecNumber evidence="16">5.6.2.4</ecNumber>
    </recommendedName>
</protein>
<feature type="domain" description="HRDC" evidence="18">
    <location>
        <begin position="521"/>
        <end position="597"/>
    </location>
</feature>
<evidence type="ECO:0000256" key="2">
    <source>
        <dbReference type="ARBA" id="ARBA00001947"/>
    </source>
</evidence>
<dbReference type="GO" id="GO:0016787">
    <property type="term" value="F:hydrolase activity"/>
    <property type="evidence" value="ECO:0007669"/>
    <property type="project" value="UniProtKB-KW"/>
</dbReference>
<comment type="cofactor">
    <cofactor evidence="2">
        <name>Zn(2+)</name>
        <dbReference type="ChEBI" id="CHEBI:29105"/>
    </cofactor>
</comment>
<dbReference type="RefSeq" id="WP_160759399.1">
    <property type="nucleotide sequence ID" value="NZ_BAAADZ010000002.1"/>
</dbReference>
<evidence type="ECO:0000256" key="14">
    <source>
        <dbReference type="ARBA" id="ARBA00023235"/>
    </source>
</evidence>
<dbReference type="EMBL" id="JACICE010000001">
    <property type="protein sequence ID" value="MBB3775126.1"/>
    <property type="molecule type" value="Genomic_DNA"/>
</dbReference>
<dbReference type="Pfam" id="PF00270">
    <property type="entry name" value="DEAD"/>
    <property type="match status" value="1"/>
</dbReference>
<dbReference type="InterPro" id="IPR027417">
    <property type="entry name" value="P-loop_NTPase"/>
</dbReference>
<evidence type="ECO:0000256" key="12">
    <source>
        <dbReference type="ARBA" id="ARBA00023172"/>
    </source>
</evidence>
<feature type="region of interest" description="Disordered" evidence="17">
    <location>
        <begin position="505"/>
        <end position="525"/>
    </location>
</feature>
<evidence type="ECO:0000259" key="19">
    <source>
        <dbReference type="PROSITE" id="PS51192"/>
    </source>
</evidence>
<dbReference type="CDD" id="cd18794">
    <property type="entry name" value="SF2_C_RecQ"/>
    <property type="match status" value="1"/>
</dbReference>
<keyword evidence="9" id="KW-0862">Zinc</keyword>
<dbReference type="NCBIfam" id="TIGR00614">
    <property type="entry name" value="recQ_fam"/>
    <property type="match status" value="1"/>
</dbReference>
<proteinExistence type="inferred from homology"/>
<evidence type="ECO:0000313" key="24">
    <source>
        <dbReference type="Proteomes" id="UP000548685"/>
    </source>
</evidence>
<evidence type="ECO:0000256" key="11">
    <source>
        <dbReference type="ARBA" id="ARBA00023125"/>
    </source>
</evidence>
<dbReference type="InterPro" id="IPR002121">
    <property type="entry name" value="HRDC_dom"/>
</dbReference>
<evidence type="ECO:0000259" key="20">
    <source>
        <dbReference type="PROSITE" id="PS51194"/>
    </source>
</evidence>
<accession>A0A6I4UFH7</accession>
<dbReference type="PROSITE" id="PS50967">
    <property type="entry name" value="HRDC"/>
    <property type="match status" value="1"/>
</dbReference>
<dbReference type="GO" id="GO:0005524">
    <property type="term" value="F:ATP binding"/>
    <property type="evidence" value="ECO:0007669"/>
    <property type="project" value="UniProtKB-KW"/>
</dbReference>
<keyword evidence="14" id="KW-0413">Isomerase</keyword>
<dbReference type="SMART" id="SM00490">
    <property type="entry name" value="HELICc"/>
    <property type="match status" value="1"/>
</dbReference>
<evidence type="ECO:0000313" key="23">
    <source>
        <dbReference type="Proteomes" id="UP000430021"/>
    </source>
</evidence>
<comment type="similarity">
    <text evidence="3">Belongs to the helicase family. RecQ subfamily.</text>
</comment>
<dbReference type="Gene3D" id="1.10.150.80">
    <property type="entry name" value="HRDC domain"/>
    <property type="match status" value="1"/>
</dbReference>
<dbReference type="GO" id="GO:0006260">
    <property type="term" value="P:DNA replication"/>
    <property type="evidence" value="ECO:0007669"/>
    <property type="project" value="InterPro"/>
</dbReference>
<evidence type="ECO:0000256" key="15">
    <source>
        <dbReference type="ARBA" id="ARBA00034617"/>
    </source>
</evidence>
<dbReference type="InterPro" id="IPR001650">
    <property type="entry name" value="Helicase_C-like"/>
</dbReference>
<dbReference type="InterPro" id="IPR044876">
    <property type="entry name" value="HRDC_dom_sf"/>
</dbReference>
<keyword evidence="4" id="KW-0479">Metal-binding</keyword>
<dbReference type="Gene3D" id="1.10.10.10">
    <property type="entry name" value="Winged helix-like DNA-binding domain superfamily/Winged helix DNA-binding domain"/>
    <property type="match status" value="1"/>
</dbReference>
<dbReference type="SMART" id="SM00487">
    <property type="entry name" value="DEXDc"/>
    <property type="match status" value="1"/>
</dbReference>
<dbReference type="EC" id="5.6.2.4" evidence="16"/>
<keyword evidence="8 22" id="KW-0347">Helicase</keyword>
<sequence length="597" mass="64232">MSVVAPPECHEVLRRTFGFPAFRGQQEAVISRVMAGAHTLALMPTGAGKSLCYQVPALARAGTAIVISPLIALMHDQIRSASAAGIRAASMTSADSDNAATAEAFRNGALDLLYVAPERASTPGFQALLERADISLFAIDEAHCVSEWGHDFRPDYRMLRPVLDRFPDVPRLALTATADQATRADILRQLGIPDEGLIVAGFDRPNIRYAITPRDNGPRQITDLLARMDGAGIVYAPSRKATEDIAAQIARTGREAAFYHAGLEPERRAAVQAQFVASESMVMVATIAFGMGIDKPDVRFVIHAGLPKSIEAYYQETGRAGRDGDPAEAHLFWGVSDFARARQWLGDVEPERLAGEQARLNTLAQLVEAPDCRRAILLKHFGEHPPARCGNCDNCDNPPQVVDASELARKLLSAVYRTGQSFGIGHIEKVLTGQSDERITTRGHDTLSVFGIVGSGEAALLRPLTRTLVARGMLAATEHGGLMLGPEARAVLKGEAGVSIAEPPVRARRGRRSRSGGDVPNPIGSPLFEALRNKRKQLASEHGIPAYVIFHDSVLRDMANQCPETLAELGGIAGVGAKKLETWGPDFIAVVREHLSG</sequence>
<evidence type="ECO:0000256" key="17">
    <source>
        <dbReference type="SAM" id="MobiDB-lite"/>
    </source>
</evidence>
<evidence type="ECO:0000256" key="13">
    <source>
        <dbReference type="ARBA" id="ARBA00023204"/>
    </source>
</evidence>
<dbReference type="InterPro" id="IPR018982">
    <property type="entry name" value="RQC_domain"/>
</dbReference>
<keyword evidence="12" id="KW-0233">DNA recombination</keyword>
<dbReference type="SUPFAM" id="SSF46785">
    <property type="entry name" value="Winged helix' DNA-binding domain"/>
    <property type="match status" value="1"/>
</dbReference>
<reference evidence="21 24" key="2">
    <citation type="submission" date="2020-08" db="EMBL/GenBank/DDBJ databases">
        <title>Genomic Encyclopedia of Type Strains, Phase IV (KMG-IV): sequencing the most valuable type-strain genomes for metagenomic binning, comparative biology and taxonomic classification.</title>
        <authorList>
            <person name="Goeker M."/>
        </authorList>
    </citation>
    <scope>NUCLEOTIDE SEQUENCE [LARGE SCALE GENOMIC DNA]</scope>
    <source>
        <strain evidence="21 24">DSM 8510</strain>
    </source>
</reference>
<dbReference type="InterPro" id="IPR006293">
    <property type="entry name" value="DNA_helicase_ATP-dep_RecQ_bac"/>
</dbReference>
<keyword evidence="24" id="KW-1185">Reference proteome</keyword>
<dbReference type="InterPro" id="IPR011545">
    <property type="entry name" value="DEAD/DEAH_box_helicase_dom"/>
</dbReference>
<evidence type="ECO:0000259" key="18">
    <source>
        <dbReference type="PROSITE" id="PS50967"/>
    </source>
</evidence>
<name>A0A6I4UFH7_9SPHN</name>
<dbReference type="GO" id="GO:0003677">
    <property type="term" value="F:DNA binding"/>
    <property type="evidence" value="ECO:0007669"/>
    <property type="project" value="UniProtKB-KW"/>
</dbReference>
<dbReference type="Proteomes" id="UP000548685">
    <property type="component" value="Unassembled WGS sequence"/>
</dbReference>
<comment type="cofactor">
    <cofactor evidence="1">
        <name>Mg(2+)</name>
        <dbReference type="ChEBI" id="CHEBI:18420"/>
    </cofactor>
</comment>
<dbReference type="GO" id="GO:0043590">
    <property type="term" value="C:bacterial nucleoid"/>
    <property type="evidence" value="ECO:0007669"/>
    <property type="project" value="TreeGrafter"/>
</dbReference>
<keyword evidence="7 22" id="KW-0378">Hydrolase</keyword>
<organism evidence="22 23">
    <name type="scientific">Erythrobacter ramosus</name>
    <dbReference type="NCBI Taxonomy" id="35811"/>
    <lineage>
        <taxon>Bacteria</taxon>
        <taxon>Pseudomonadati</taxon>
        <taxon>Pseudomonadota</taxon>
        <taxon>Alphaproteobacteria</taxon>
        <taxon>Sphingomonadales</taxon>
        <taxon>Erythrobacteraceae</taxon>
        <taxon>Erythrobacter/Porphyrobacter group</taxon>
        <taxon>Erythrobacter</taxon>
    </lineage>
</organism>
<dbReference type="GO" id="GO:0009378">
    <property type="term" value="F:four-way junction helicase activity"/>
    <property type="evidence" value="ECO:0007669"/>
    <property type="project" value="TreeGrafter"/>
</dbReference>
<keyword evidence="5" id="KW-0547">Nucleotide-binding</keyword>
<dbReference type="AlphaFoldDB" id="A0A6I4UFH7"/>
<dbReference type="SMART" id="SM00341">
    <property type="entry name" value="HRDC"/>
    <property type="match status" value="1"/>
</dbReference>
<dbReference type="EMBL" id="WTYB01000001">
    <property type="protein sequence ID" value="MXP37246.1"/>
    <property type="molecule type" value="Genomic_DNA"/>
</dbReference>
<evidence type="ECO:0000313" key="22">
    <source>
        <dbReference type="EMBL" id="MXP37246.1"/>
    </source>
</evidence>
<dbReference type="GO" id="GO:0046872">
    <property type="term" value="F:metal ion binding"/>
    <property type="evidence" value="ECO:0007669"/>
    <property type="project" value="UniProtKB-KW"/>
</dbReference>
<feature type="domain" description="Helicase C-terminal" evidence="20">
    <location>
        <begin position="220"/>
        <end position="364"/>
    </location>
</feature>
<dbReference type="FunFam" id="3.40.50.300:FF:001389">
    <property type="entry name" value="ATP-dependent DNA helicase RecQ"/>
    <property type="match status" value="1"/>
</dbReference>
<dbReference type="GO" id="GO:0030894">
    <property type="term" value="C:replisome"/>
    <property type="evidence" value="ECO:0007669"/>
    <property type="project" value="TreeGrafter"/>
</dbReference>
<gene>
    <name evidence="22" type="primary">recQ</name>
    <name evidence="21" type="ORF">FHS52_001069</name>
    <name evidence="22" type="ORF">GRI59_01300</name>
</gene>
<dbReference type="SUPFAM" id="SSF47819">
    <property type="entry name" value="HRDC-like"/>
    <property type="match status" value="1"/>
</dbReference>
<keyword evidence="13" id="KW-0234">DNA repair</keyword>
<keyword evidence="10" id="KW-0067">ATP-binding</keyword>
<dbReference type="InterPro" id="IPR004589">
    <property type="entry name" value="DNA_helicase_ATP-dep_RecQ"/>
</dbReference>
<evidence type="ECO:0000256" key="8">
    <source>
        <dbReference type="ARBA" id="ARBA00022806"/>
    </source>
</evidence>
<dbReference type="SMART" id="SM00956">
    <property type="entry name" value="RQC"/>
    <property type="match status" value="1"/>
</dbReference>
<evidence type="ECO:0000256" key="10">
    <source>
        <dbReference type="ARBA" id="ARBA00022840"/>
    </source>
</evidence>
<evidence type="ECO:0000256" key="3">
    <source>
        <dbReference type="ARBA" id="ARBA00005446"/>
    </source>
</evidence>
<dbReference type="PANTHER" id="PTHR13710:SF105">
    <property type="entry name" value="ATP-DEPENDENT DNA HELICASE Q1"/>
    <property type="match status" value="1"/>
</dbReference>
<dbReference type="PROSITE" id="PS51194">
    <property type="entry name" value="HELICASE_CTER"/>
    <property type="match status" value="1"/>
</dbReference>
<keyword evidence="6" id="KW-0227">DNA damage</keyword>
<evidence type="ECO:0000256" key="6">
    <source>
        <dbReference type="ARBA" id="ARBA00022763"/>
    </source>
</evidence>
<dbReference type="Pfam" id="PF00271">
    <property type="entry name" value="Helicase_C"/>
    <property type="match status" value="1"/>
</dbReference>
<dbReference type="InterPro" id="IPR010997">
    <property type="entry name" value="HRDC-like_sf"/>
</dbReference>
<dbReference type="GO" id="GO:0009432">
    <property type="term" value="P:SOS response"/>
    <property type="evidence" value="ECO:0007669"/>
    <property type="project" value="UniProtKB-UniRule"/>
</dbReference>
<dbReference type="Pfam" id="PF00570">
    <property type="entry name" value="HRDC"/>
    <property type="match status" value="1"/>
</dbReference>
<dbReference type="InterPro" id="IPR036390">
    <property type="entry name" value="WH_DNA-bd_sf"/>
</dbReference>
<dbReference type="GO" id="GO:0006310">
    <property type="term" value="P:DNA recombination"/>
    <property type="evidence" value="ECO:0007669"/>
    <property type="project" value="UniProtKB-UniRule"/>
</dbReference>
<feature type="domain" description="Helicase ATP-binding" evidence="19">
    <location>
        <begin position="30"/>
        <end position="196"/>
    </location>
</feature>